<dbReference type="Proteomes" id="UP000011626">
    <property type="component" value="Unassembled WGS sequence"/>
</dbReference>
<evidence type="ECO:0000313" key="3">
    <source>
        <dbReference type="Proteomes" id="UP000011626"/>
    </source>
</evidence>
<comment type="caution">
    <text evidence="2">The sequence shown here is derived from an EMBL/GenBank/DDBJ whole genome shotgun (WGS) entry which is preliminary data.</text>
</comment>
<accession>M0CI02</accession>
<keyword evidence="1" id="KW-0812">Transmembrane</keyword>
<keyword evidence="1" id="KW-0472">Membrane</keyword>
<keyword evidence="3" id="KW-1185">Reference proteome</keyword>
<organism evidence="2 3">
    <name type="scientific">Halosimplex carlsbadense 2-9-1</name>
    <dbReference type="NCBI Taxonomy" id="797114"/>
    <lineage>
        <taxon>Archaea</taxon>
        <taxon>Methanobacteriati</taxon>
        <taxon>Methanobacteriota</taxon>
        <taxon>Stenosarchaea group</taxon>
        <taxon>Halobacteria</taxon>
        <taxon>Halobacteriales</taxon>
        <taxon>Haloarculaceae</taxon>
        <taxon>Halosimplex</taxon>
    </lineage>
</organism>
<evidence type="ECO:0000313" key="2">
    <source>
        <dbReference type="EMBL" id="ELZ21489.1"/>
    </source>
</evidence>
<proteinExistence type="predicted"/>
<keyword evidence="1" id="KW-1133">Transmembrane helix</keyword>
<dbReference type="EMBL" id="AOIU01000040">
    <property type="protein sequence ID" value="ELZ21489.1"/>
    <property type="molecule type" value="Genomic_DNA"/>
</dbReference>
<gene>
    <name evidence="2" type="ORF">C475_18766</name>
</gene>
<dbReference type="AlphaFoldDB" id="M0CI02"/>
<sequence>MIGFLQKRDSIRKSLHFPPVVPIFAVGFSGLDCPPLVSLFRAAEISKRSLRRAHGPAPHANELGQPVDLLFFQEMAVAGVDIFIEEFR</sequence>
<name>M0CI02_9EURY</name>
<protein>
    <submittedName>
        <fullName evidence="2">Uncharacterized protein</fullName>
    </submittedName>
</protein>
<feature type="transmembrane region" description="Helical" evidence="1">
    <location>
        <begin position="20"/>
        <end position="42"/>
    </location>
</feature>
<evidence type="ECO:0000256" key="1">
    <source>
        <dbReference type="SAM" id="Phobius"/>
    </source>
</evidence>
<reference evidence="2 3" key="1">
    <citation type="journal article" date="2014" name="PLoS Genet.">
        <title>Phylogenetically driven sequencing of extremely halophilic archaea reveals strategies for static and dynamic osmo-response.</title>
        <authorList>
            <person name="Becker E.A."/>
            <person name="Seitzer P.M."/>
            <person name="Tritt A."/>
            <person name="Larsen D."/>
            <person name="Krusor M."/>
            <person name="Yao A.I."/>
            <person name="Wu D."/>
            <person name="Madern D."/>
            <person name="Eisen J.A."/>
            <person name="Darling A.E."/>
            <person name="Facciotti M.T."/>
        </authorList>
    </citation>
    <scope>NUCLEOTIDE SEQUENCE [LARGE SCALE GENOMIC DNA]</scope>
    <source>
        <strain evidence="2 3">2-9-1</strain>
    </source>
</reference>